<dbReference type="EMBL" id="FQUZ01000006">
    <property type="protein sequence ID" value="SHE70744.1"/>
    <property type="molecule type" value="Genomic_DNA"/>
</dbReference>
<evidence type="ECO:0000313" key="1">
    <source>
        <dbReference type="EMBL" id="SHE70744.1"/>
    </source>
</evidence>
<dbReference type="OrthoDB" id="7873939at2"/>
<evidence type="ECO:0000313" key="2">
    <source>
        <dbReference type="Proteomes" id="UP000184327"/>
    </source>
</evidence>
<keyword evidence="2" id="KW-1185">Reference proteome</keyword>
<proteinExistence type="predicted"/>
<reference evidence="1 2" key="1">
    <citation type="submission" date="2016-11" db="EMBL/GenBank/DDBJ databases">
        <authorList>
            <person name="Jaros S."/>
            <person name="Januszkiewicz K."/>
            <person name="Wedrychowicz H."/>
        </authorList>
    </citation>
    <scope>NUCLEOTIDE SEQUENCE [LARGE SCALE GENOMIC DNA]</scope>
    <source>
        <strain evidence="1 2">DSM 16112</strain>
    </source>
</reference>
<dbReference type="RefSeq" id="WP_073354709.1">
    <property type="nucleotide sequence ID" value="NZ_FQUZ01000006.1"/>
</dbReference>
<gene>
    <name evidence="1" type="ORF">SAMN02745117_00691</name>
</gene>
<accession>A0A1M4VNW7</accession>
<dbReference type="AlphaFoldDB" id="A0A1M4VNW7"/>
<organism evidence="1 2">
    <name type="scientific">Lampropedia hyalina DSM 16112</name>
    <dbReference type="NCBI Taxonomy" id="1122156"/>
    <lineage>
        <taxon>Bacteria</taxon>
        <taxon>Pseudomonadati</taxon>
        <taxon>Pseudomonadota</taxon>
        <taxon>Betaproteobacteria</taxon>
        <taxon>Burkholderiales</taxon>
        <taxon>Comamonadaceae</taxon>
        <taxon>Lampropedia</taxon>
    </lineage>
</organism>
<dbReference type="Proteomes" id="UP000184327">
    <property type="component" value="Unassembled WGS sequence"/>
</dbReference>
<protein>
    <submittedName>
        <fullName evidence="1">Uncharacterized protein</fullName>
    </submittedName>
</protein>
<dbReference type="STRING" id="1122156.SAMN02745117_00691"/>
<name>A0A1M4VNW7_9BURK</name>
<sequence length="74" mass="7939">MSIGSAKGMLARLKKLERSDSASDEMRQWVGDTFGAAIADGRMCSMDGPVVLRCLLNWISDGTARGYAGEGTLR</sequence>